<dbReference type="RefSeq" id="WP_382261919.1">
    <property type="nucleotide sequence ID" value="NZ_JBHTAS010000003.1"/>
</dbReference>
<comment type="caution">
    <text evidence="1">The sequence shown here is derived from an EMBL/GenBank/DDBJ whole genome shotgun (WGS) entry which is preliminary data.</text>
</comment>
<evidence type="ECO:0000313" key="1">
    <source>
        <dbReference type="EMBL" id="MFC7143017.1"/>
    </source>
</evidence>
<dbReference type="EMBL" id="JBHTAS010000003">
    <property type="protein sequence ID" value="MFC7143117.1"/>
    <property type="molecule type" value="Genomic_DNA"/>
</dbReference>
<protein>
    <submittedName>
        <fullName evidence="1">Rod-determining factor RdfA</fullName>
    </submittedName>
</protein>
<reference evidence="1" key="1">
    <citation type="journal article" date="2014" name="Int. J. Syst. Evol. Microbiol.">
        <title>Complete genome sequence of Corynebacterium casei LMG S-19264T (=DSM 44701T), isolated from a smear-ripened cheese.</title>
        <authorList>
            <consortium name="US DOE Joint Genome Institute (JGI-PGF)"/>
            <person name="Walter F."/>
            <person name="Albersmeier A."/>
            <person name="Kalinowski J."/>
            <person name="Ruckert C."/>
        </authorList>
    </citation>
    <scope>NUCLEOTIDE SEQUENCE [LARGE SCALE GENOMIC DNA]</scope>
    <source>
        <strain evidence="1">NBRC 111756</strain>
    </source>
</reference>
<evidence type="ECO:0000313" key="2">
    <source>
        <dbReference type="EMBL" id="MFC7143117.1"/>
    </source>
</evidence>
<organism evidence="1 3">
    <name type="scientific">Halosimplex aquaticum</name>
    <dbReference type="NCBI Taxonomy" id="3026162"/>
    <lineage>
        <taxon>Archaea</taxon>
        <taxon>Methanobacteriati</taxon>
        <taxon>Methanobacteriota</taxon>
        <taxon>Stenosarchaea group</taxon>
        <taxon>Halobacteria</taxon>
        <taxon>Halobacteriales</taxon>
        <taxon>Haloarculaceae</taxon>
        <taxon>Halosimplex</taxon>
    </lineage>
</organism>
<sequence length="217" mass="23339">MTDSDAADGAGEAGCSCKIGRNVRRYGLGAFDRTLTDRRRDGASLRDLETVVNEAILRAALREADADVIGDVSSVYEGLTGDDASAGERAELRDRLTRAGVDVDALEEDFVSYQTVRTHFRECLDYDTDRRTPLSVEDARGTVEWARSRSEGIVERTLDRLADTDGFTAGDLTTSHVVRVTCEDCGATHPVDEFVDRGGCDCPTADGGAANPGDPAE</sequence>
<dbReference type="AlphaFoldDB" id="A0ABD5Y6Y7"/>
<dbReference type="Proteomes" id="UP001596432">
    <property type="component" value="Unassembled WGS sequence"/>
</dbReference>
<dbReference type="InterPro" id="IPR048925">
    <property type="entry name" value="RdfA"/>
</dbReference>
<reference evidence="3" key="2">
    <citation type="journal article" date="2019" name="Int. J. Syst. Evol. Microbiol.">
        <title>The Global Catalogue of Microorganisms (GCM) 10K type strain sequencing project: providing services to taxonomists for standard genome sequencing and annotation.</title>
        <authorList>
            <consortium name="The Broad Institute Genomics Platform"/>
            <consortium name="The Broad Institute Genome Sequencing Center for Infectious Disease"/>
            <person name="Wu L."/>
            <person name="Ma J."/>
        </authorList>
    </citation>
    <scope>NUCLEOTIDE SEQUENCE [LARGE SCALE GENOMIC DNA]</scope>
    <source>
        <strain evidence="3">XZYJT29</strain>
    </source>
</reference>
<accession>A0ABD5Y6Y7</accession>
<keyword evidence="3" id="KW-1185">Reference proteome</keyword>
<name>A0ABD5Y6Y7_9EURY</name>
<proteinExistence type="predicted"/>
<gene>
    <name evidence="1" type="primary">rdfA</name>
    <name evidence="1" type="ORF">ACFQMA_24755</name>
    <name evidence="2" type="ORF">ACFQMA_25290</name>
</gene>
<evidence type="ECO:0000313" key="3">
    <source>
        <dbReference type="Proteomes" id="UP001596432"/>
    </source>
</evidence>
<reference evidence="1" key="3">
    <citation type="submission" date="2024-09" db="EMBL/GenBank/DDBJ databases">
        <authorList>
            <person name="Sun Q."/>
        </authorList>
    </citation>
    <scope>NUCLEOTIDE SEQUENCE</scope>
    <source>
        <strain evidence="1">NBRC 111756</strain>
    </source>
</reference>
<dbReference type="EMBL" id="JBHTAS010000003">
    <property type="protein sequence ID" value="MFC7143017.1"/>
    <property type="molecule type" value="Genomic_DNA"/>
</dbReference>
<dbReference type="Pfam" id="PF21811">
    <property type="entry name" value="RdfA"/>
    <property type="match status" value="1"/>
</dbReference>